<evidence type="ECO:0000256" key="6">
    <source>
        <dbReference type="ARBA" id="ARBA00022729"/>
    </source>
</evidence>
<dbReference type="InterPro" id="IPR008266">
    <property type="entry name" value="Tyr_kinase_AS"/>
</dbReference>
<keyword evidence="10 20" id="KW-0067">ATP-binding</keyword>
<evidence type="ECO:0000259" key="23">
    <source>
        <dbReference type="PROSITE" id="PS50011"/>
    </source>
</evidence>
<comment type="subcellular location">
    <subcellularLocation>
        <location evidence="1">Membrane</location>
        <topology evidence="1">Single-pass membrane protein</topology>
    </subcellularLocation>
</comment>
<accession>A0A9D4IC80</accession>
<evidence type="ECO:0000256" key="9">
    <source>
        <dbReference type="ARBA" id="ARBA00022777"/>
    </source>
</evidence>
<comment type="function">
    <text evidence="19">Receptor for basic fibroblast growth factor.</text>
</comment>
<evidence type="ECO:0000256" key="10">
    <source>
        <dbReference type="ARBA" id="ARBA00022840"/>
    </source>
</evidence>
<comment type="catalytic activity">
    <reaction evidence="18">
        <text>L-tyrosyl-[protein] + ATP = O-phospho-L-tyrosyl-[protein] + ADP + H(+)</text>
        <dbReference type="Rhea" id="RHEA:10596"/>
        <dbReference type="Rhea" id="RHEA-COMP:10136"/>
        <dbReference type="Rhea" id="RHEA-COMP:20101"/>
        <dbReference type="ChEBI" id="CHEBI:15378"/>
        <dbReference type="ChEBI" id="CHEBI:30616"/>
        <dbReference type="ChEBI" id="CHEBI:46858"/>
        <dbReference type="ChEBI" id="CHEBI:61978"/>
        <dbReference type="ChEBI" id="CHEBI:456216"/>
        <dbReference type="EC" id="2.7.10.1"/>
    </reaction>
</comment>
<dbReference type="EC" id="2.7.10.1" evidence="2"/>
<protein>
    <recommendedName>
        <fullName evidence="2">receptor protein-tyrosine kinase</fullName>
        <ecNumber evidence="2">2.7.10.1</ecNumber>
    </recommendedName>
</protein>
<keyword evidence="15" id="KW-0675">Receptor</keyword>
<evidence type="ECO:0000256" key="7">
    <source>
        <dbReference type="ARBA" id="ARBA00022737"/>
    </source>
</evidence>
<evidence type="ECO:0000256" key="18">
    <source>
        <dbReference type="ARBA" id="ARBA00051243"/>
    </source>
</evidence>
<keyword evidence="13" id="KW-0829">Tyrosine-protein kinase</keyword>
<evidence type="ECO:0000256" key="1">
    <source>
        <dbReference type="ARBA" id="ARBA00004167"/>
    </source>
</evidence>
<dbReference type="Pfam" id="PF07714">
    <property type="entry name" value="PK_Tyr_Ser-Thr"/>
    <property type="match status" value="1"/>
</dbReference>
<keyword evidence="7" id="KW-0677">Repeat</keyword>
<evidence type="ECO:0000256" key="3">
    <source>
        <dbReference type="ARBA" id="ARBA00022553"/>
    </source>
</evidence>
<evidence type="ECO:0000256" key="8">
    <source>
        <dbReference type="ARBA" id="ARBA00022741"/>
    </source>
</evidence>
<feature type="binding site" evidence="20">
    <location>
        <position position="883"/>
    </location>
    <ligand>
        <name>ATP</name>
        <dbReference type="ChEBI" id="CHEBI:30616"/>
    </ligand>
</feature>
<evidence type="ECO:0000256" key="17">
    <source>
        <dbReference type="ARBA" id="ARBA00023319"/>
    </source>
</evidence>
<sequence>MPGHQTCGSILLEEVVGYERVEIRDKDTMNATLIMNRISGCPETGCVEGVDRSQPETMVNTEVWMMAGFSRLPWTKHGNVIDLGPLGPFGRLGWFMRSTTVDALWQDNIIADHWRALNLPAVIRNFTLAESIDQVKRLARTGDPARPYYCHKPDCVEGIFYGPKCNPNNMYTCSTLLASYPEMDMGALKAQVMNLNLPVNIAWIGPHLQSFVQDRVSSQNRPVLFFSWEPNPLTAGKLFTRVKFPLCQNDPTQLPSDCDFGLNQFTKVVWSKVKTSIPEAYHVISKMTFHQDEYVRLLQLRNSNAYDVACNWTKENEAIWKTWLPENLSNKTRIYLGGLFPMSGLYWSEPGLVQGGELALDLINNDSSILPEHRLEMVVSNTECLPDVAMKAFIKYITNTTVPIAGILGPGCSDEAEPIAALSRHFNMLTISYGAEASSLSDRQKYPYFYRTIPQLDHHKFVYESFFKAMNWHQVGAISEGGQEFPEYHLLLQDHLQHSGISVVVKKQLVRNYQLNQVDVSQIFADLRAQNVRVIIADFFVFAARAVMCEAWRQRMTAHEGYVWFLPSWYSEDWWDVDYYNSRPHPGDSRPQEHIPCTTNNMEYAIDGHFVLQKTYTDPDNTTVVGGINISHYKMMYAQRVGKADRYRTPFASYVYDAVWTYAKALDRVLRRSPGALENIHSNENTKLLVEEINRTNFQGVSGHIMFSGGDRPGNISIVQKFLNETRLVGRYEPGPSNQKGTLQIHNEKLAWLTPGGVQPSDGNPEGNQCVVEGFRHLLSTSCEMAIVIANVMAFSIFAIILVIILIFFKLRYDKKVAATHQRMKELGLIGGDFSQCFSLDEWEIPKDKVVLNRKLGEGAFGTVFGGEAQMDDDGCWTAVAVKTLKVGSTVQEKVDFLSEAELMKRFSHHNIVSLLGVCTREEPVYNIMEFLLHGDLKTYLLSRRNLVGSQVREAEDVNADKLTQMALDVAHGLRYMHNLKYVHRDLACRNCLVHSNGTVKIGDFGMTRPTCDTDYYRFNKKGMLPVRWMSPESLSDGFFTAKSDIWSYGILTYEIITFGSFPYQGMSNNQVLEFVKNGGRLVLPRNCPENLCNFIYGCLEVDMSMRLDIEDIIDDLTKNLELLQPCLNAPTTSVVIEDSESIEIPAASCQNTATQINAAKFSALINRRSFYGSSSQEKLNGVNVKRWSGSNMVKPNTCNIKAPVKTFVPAMAGRPRSNSLDDCGYAIHGNQNSKAMYSYSPSRTRKDKSKRHSDEISGPRYNKYIPLLSNVSYYYADKSPDYYSDTSKELFQNITSV</sequence>
<evidence type="ECO:0000256" key="5">
    <source>
        <dbReference type="ARBA" id="ARBA00022692"/>
    </source>
</evidence>
<dbReference type="PRINTS" id="PR01177">
    <property type="entry name" value="GABAB1RECPTR"/>
</dbReference>
<evidence type="ECO:0000256" key="12">
    <source>
        <dbReference type="ARBA" id="ARBA00023136"/>
    </source>
</evidence>
<evidence type="ECO:0000256" key="11">
    <source>
        <dbReference type="ARBA" id="ARBA00022989"/>
    </source>
</evidence>
<keyword evidence="8 20" id="KW-0547">Nucleotide-binding</keyword>
<dbReference type="SUPFAM" id="SSF53850">
    <property type="entry name" value="Periplasmic binding protein-like II"/>
    <property type="match status" value="1"/>
</dbReference>
<evidence type="ECO:0000313" key="25">
    <source>
        <dbReference type="Proteomes" id="UP000828390"/>
    </source>
</evidence>
<name>A0A9D4IC80_DREPO</name>
<dbReference type="GO" id="GO:0005524">
    <property type="term" value="F:ATP binding"/>
    <property type="evidence" value="ECO:0007669"/>
    <property type="project" value="UniProtKB-UniRule"/>
</dbReference>
<dbReference type="InterPro" id="IPR028082">
    <property type="entry name" value="Peripla_BP_I"/>
</dbReference>
<keyword evidence="14" id="KW-1015">Disulfide bond</keyword>
<dbReference type="SUPFAM" id="SSF56112">
    <property type="entry name" value="Protein kinase-like (PK-like)"/>
    <property type="match status" value="1"/>
</dbReference>
<dbReference type="InterPro" id="IPR001245">
    <property type="entry name" value="Ser-Thr/Tyr_kinase_cat_dom"/>
</dbReference>
<dbReference type="PRINTS" id="PR01176">
    <property type="entry name" value="GABABRECEPTR"/>
</dbReference>
<dbReference type="Gene3D" id="1.10.510.10">
    <property type="entry name" value="Transferase(Phosphotransferase) domain 1"/>
    <property type="match status" value="1"/>
</dbReference>
<dbReference type="PANTHER" id="PTHR24416">
    <property type="entry name" value="TYROSINE-PROTEIN KINASE RECEPTOR"/>
    <property type="match status" value="1"/>
</dbReference>
<evidence type="ECO:0000256" key="19">
    <source>
        <dbReference type="ARBA" id="ARBA00056965"/>
    </source>
</evidence>
<keyword evidence="11 22" id="KW-1133">Transmembrane helix</keyword>
<dbReference type="FunFam" id="1.10.510.10:FF:001227">
    <property type="entry name" value="Tyrosine-protein kinase receptor"/>
    <property type="match status" value="1"/>
</dbReference>
<evidence type="ECO:0000256" key="16">
    <source>
        <dbReference type="ARBA" id="ARBA00023180"/>
    </source>
</evidence>
<dbReference type="GO" id="GO:0004714">
    <property type="term" value="F:transmembrane receptor protein tyrosine kinase activity"/>
    <property type="evidence" value="ECO:0007669"/>
    <property type="project" value="UniProtKB-EC"/>
</dbReference>
<reference evidence="24" key="2">
    <citation type="submission" date="2020-11" db="EMBL/GenBank/DDBJ databases">
        <authorList>
            <person name="McCartney M.A."/>
            <person name="Auch B."/>
            <person name="Kono T."/>
            <person name="Mallez S."/>
            <person name="Becker A."/>
            <person name="Gohl D.M."/>
            <person name="Silverstein K.A.T."/>
            <person name="Koren S."/>
            <person name="Bechman K.B."/>
            <person name="Herman A."/>
            <person name="Abrahante J.E."/>
            <person name="Garbe J."/>
        </authorList>
    </citation>
    <scope>NUCLEOTIDE SEQUENCE</scope>
    <source>
        <strain evidence="24">Duluth1</strain>
        <tissue evidence="24">Whole animal</tissue>
    </source>
</reference>
<evidence type="ECO:0000256" key="22">
    <source>
        <dbReference type="SAM" id="Phobius"/>
    </source>
</evidence>
<keyword evidence="9" id="KW-0418">Kinase</keyword>
<dbReference type="PANTHER" id="PTHR24416:SF489">
    <property type="entry name" value="PROTEIN KINASE DOMAIN-CONTAINING PROTEIN"/>
    <property type="match status" value="1"/>
</dbReference>
<dbReference type="FunFam" id="3.30.200.20:FF:000593">
    <property type="entry name" value="Predicted protein"/>
    <property type="match status" value="1"/>
</dbReference>
<dbReference type="GO" id="GO:0043235">
    <property type="term" value="C:receptor complex"/>
    <property type="evidence" value="ECO:0007669"/>
    <property type="project" value="TreeGrafter"/>
</dbReference>
<dbReference type="InterPro" id="IPR050122">
    <property type="entry name" value="RTK"/>
</dbReference>
<keyword evidence="16" id="KW-0325">Glycoprotein</keyword>
<dbReference type="InterPro" id="IPR020635">
    <property type="entry name" value="Tyr_kinase_cat_dom"/>
</dbReference>
<gene>
    <name evidence="24" type="ORF">DPMN_171220</name>
</gene>
<dbReference type="InterPro" id="IPR000719">
    <property type="entry name" value="Prot_kinase_dom"/>
</dbReference>
<dbReference type="GO" id="GO:0007169">
    <property type="term" value="P:cell surface receptor protein tyrosine kinase signaling pathway"/>
    <property type="evidence" value="ECO:0007669"/>
    <property type="project" value="TreeGrafter"/>
</dbReference>
<dbReference type="CDD" id="cd06366">
    <property type="entry name" value="PBP1_GABAb_receptor"/>
    <property type="match status" value="1"/>
</dbReference>
<feature type="transmembrane region" description="Helical" evidence="22">
    <location>
        <begin position="785"/>
        <end position="809"/>
    </location>
</feature>
<proteinExistence type="predicted"/>
<dbReference type="GO" id="GO:0005886">
    <property type="term" value="C:plasma membrane"/>
    <property type="evidence" value="ECO:0007669"/>
    <property type="project" value="TreeGrafter"/>
</dbReference>
<feature type="region of interest" description="Disordered" evidence="21">
    <location>
        <begin position="1237"/>
        <end position="1259"/>
    </location>
</feature>
<reference evidence="24" key="1">
    <citation type="journal article" date="2019" name="bioRxiv">
        <title>The Genome of the Zebra Mussel, Dreissena polymorpha: A Resource for Invasive Species Research.</title>
        <authorList>
            <person name="McCartney M.A."/>
            <person name="Auch B."/>
            <person name="Kono T."/>
            <person name="Mallez S."/>
            <person name="Zhang Y."/>
            <person name="Obille A."/>
            <person name="Becker A."/>
            <person name="Abrahante J.E."/>
            <person name="Garbe J."/>
            <person name="Badalamenti J.P."/>
            <person name="Herman A."/>
            <person name="Mangelson H."/>
            <person name="Liachko I."/>
            <person name="Sullivan S."/>
            <person name="Sone E.D."/>
            <person name="Koren S."/>
            <person name="Silverstein K.A.T."/>
            <person name="Beckman K.B."/>
            <person name="Gohl D.M."/>
        </authorList>
    </citation>
    <scope>NUCLEOTIDE SEQUENCE</scope>
    <source>
        <strain evidence="24">Duluth1</strain>
        <tissue evidence="24">Whole animal</tissue>
    </source>
</reference>
<dbReference type="InterPro" id="IPR001828">
    <property type="entry name" value="ANF_lig-bd_rcpt"/>
</dbReference>
<evidence type="ECO:0000256" key="20">
    <source>
        <dbReference type="PROSITE-ProRule" id="PRU10141"/>
    </source>
</evidence>
<evidence type="ECO:0000256" key="13">
    <source>
        <dbReference type="ARBA" id="ARBA00023137"/>
    </source>
</evidence>
<evidence type="ECO:0000256" key="4">
    <source>
        <dbReference type="ARBA" id="ARBA00022679"/>
    </source>
</evidence>
<keyword evidence="6" id="KW-0732">Signal</keyword>
<keyword evidence="3" id="KW-0597">Phosphoprotein</keyword>
<dbReference type="PROSITE" id="PS00107">
    <property type="entry name" value="PROTEIN_KINASE_ATP"/>
    <property type="match status" value="1"/>
</dbReference>
<evidence type="ECO:0000256" key="21">
    <source>
        <dbReference type="SAM" id="MobiDB-lite"/>
    </source>
</evidence>
<evidence type="ECO:0000313" key="24">
    <source>
        <dbReference type="EMBL" id="KAH3769941.1"/>
    </source>
</evidence>
<dbReference type="Gene3D" id="3.30.200.20">
    <property type="entry name" value="Phosphorylase Kinase, domain 1"/>
    <property type="match status" value="1"/>
</dbReference>
<evidence type="ECO:0000256" key="2">
    <source>
        <dbReference type="ARBA" id="ARBA00011902"/>
    </source>
</evidence>
<evidence type="ECO:0000256" key="14">
    <source>
        <dbReference type="ARBA" id="ARBA00023157"/>
    </source>
</evidence>
<dbReference type="CDD" id="cd00192">
    <property type="entry name" value="PTKc"/>
    <property type="match status" value="1"/>
</dbReference>
<evidence type="ECO:0000256" key="15">
    <source>
        <dbReference type="ARBA" id="ARBA00023170"/>
    </source>
</evidence>
<dbReference type="SMART" id="SM00219">
    <property type="entry name" value="TyrKc"/>
    <property type="match status" value="1"/>
</dbReference>
<dbReference type="EMBL" id="JAIWYP010000009">
    <property type="protein sequence ID" value="KAH3769941.1"/>
    <property type="molecule type" value="Genomic_DNA"/>
</dbReference>
<keyword evidence="25" id="KW-1185">Reference proteome</keyword>
<organism evidence="24 25">
    <name type="scientific">Dreissena polymorpha</name>
    <name type="common">Zebra mussel</name>
    <name type="synonym">Mytilus polymorpha</name>
    <dbReference type="NCBI Taxonomy" id="45954"/>
    <lineage>
        <taxon>Eukaryota</taxon>
        <taxon>Metazoa</taxon>
        <taxon>Spiralia</taxon>
        <taxon>Lophotrochozoa</taxon>
        <taxon>Mollusca</taxon>
        <taxon>Bivalvia</taxon>
        <taxon>Autobranchia</taxon>
        <taxon>Heteroconchia</taxon>
        <taxon>Euheterodonta</taxon>
        <taxon>Imparidentia</taxon>
        <taxon>Neoheterodontei</taxon>
        <taxon>Myida</taxon>
        <taxon>Dreissenoidea</taxon>
        <taxon>Dreissenidae</taxon>
        <taxon>Dreissena</taxon>
    </lineage>
</organism>
<dbReference type="Gene3D" id="3.40.50.2300">
    <property type="match status" value="2"/>
</dbReference>
<keyword evidence="17" id="KW-0393">Immunoglobulin domain</keyword>
<dbReference type="InterPro" id="IPR017441">
    <property type="entry name" value="Protein_kinase_ATP_BS"/>
</dbReference>
<keyword evidence="5 22" id="KW-0812">Transmembrane</keyword>
<keyword evidence="4" id="KW-0808">Transferase</keyword>
<dbReference type="InterPro" id="IPR011009">
    <property type="entry name" value="Kinase-like_dom_sf"/>
</dbReference>
<dbReference type="PROSITE" id="PS00109">
    <property type="entry name" value="PROTEIN_KINASE_TYR"/>
    <property type="match status" value="1"/>
</dbReference>
<dbReference type="Pfam" id="PF01094">
    <property type="entry name" value="ANF_receptor"/>
    <property type="match status" value="1"/>
</dbReference>
<keyword evidence="12 22" id="KW-0472">Membrane</keyword>
<feature type="domain" description="Protein kinase" evidence="23">
    <location>
        <begin position="850"/>
        <end position="1128"/>
    </location>
</feature>
<dbReference type="PRINTS" id="PR00109">
    <property type="entry name" value="TYRKINASE"/>
</dbReference>
<dbReference type="PROSITE" id="PS50011">
    <property type="entry name" value="PROTEIN_KINASE_DOM"/>
    <property type="match status" value="1"/>
</dbReference>
<comment type="caution">
    <text evidence="24">The sequence shown here is derived from an EMBL/GenBank/DDBJ whole genome shotgun (WGS) entry which is preliminary data.</text>
</comment>
<dbReference type="SUPFAM" id="SSF53822">
    <property type="entry name" value="Periplasmic binding protein-like I"/>
    <property type="match status" value="1"/>
</dbReference>
<dbReference type="Proteomes" id="UP000828390">
    <property type="component" value="Unassembled WGS sequence"/>
</dbReference>